<comment type="caution">
    <text evidence="1">The sequence shown here is derived from an EMBL/GenBank/DDBJ whole genome shotgun (WGS) entry which is preliminary data.</text>
</comment>
<keyword evidence="2" id="KW-1185">Reference proteome</keyword>
<reference evidence="1" key="1">
    <citation type="submission" date="2021-02" db="EMBL/GenBank/DDBJ databases">
        <authorList>
            <person name="Dougan E. K."/>
            <person name="Rhodes N."/>
            <person name="Thang M."/>
            <person name="Chan C."/>
        </authorList>
    </citation>
    <scope>NUCLEOTIDE SEQUENCE</scope>
</reference>
<dbReference type="EMBL" id="CAJNDS010002464">
    <property type="protein sequence ID" value="CAE7487726.1"/>
    <property type="molecule type" value="Genomic_DNA"/>
</dbReference>
<dbReference type="OrthoDB" id="5212at2759"/>
<evidence type="ECO:0000313" key="2">
    <source>
        <dbReference type="Proteomes" id="UP000604046"/>
    </source>
</evidence>
<dbReference type="Proteomes" id="UP000604046">
    <property type="component" value="Unassembled WGS sequence"/>
</dbReference>
<dbReference type="AlphaFoldDB" id="A0A812SJ73"/>
<accession>A0A812SJ73</accession>
<sequence>MAPSDVLSGWPTPRAAQEAAVRELAPLWSASGTGKADRAAQLRTFFDPRSGLVEGRSIKPGPTFFDFQEAAGQVGGDLTDAMGAGAAAAAPAVGNAAQDAASSAAGAVMSGAQAMAHTKSKLSRFLFIMSRGVQAAAPMVGDAASALAGSVGDAANSLGAYFPEVSRMMLHACADGCVGDSASDGNCFPVFEKRRGIALMADVRIGDWLASAGGGFSEVIAFLHLDPGPSMHQLASERTTGEICSERGSV</sequence>
<evidence type="ECO:0000313" key="1">
    <source>
        <dbReference type="EMBL" id="CAE7487726.1"/>
    </source>
</evidence>
<protein>
    <submittedName>
        <fullName evidence="1">Dhh-b protein</fullName>
    </submittedName>
</protein>
<gene>
    <name evidence="1" type="primary">dhh-b</name>
    <name evidence="1" type="ORF">SNAT2548_LOCUS27354</name>
</gene>
<organism evidence="1 2">
    <name type="scientific">Symbiodinium natans</name>
    <dbReference type="NCBI Taxonomy" id="878477"/>
    <lineage>
        <taxon>Eukaryota</taxon>
        <taxon>Sar</taxon>
        <taxon>Alveolata</taxon>
        <taxon>Dinophyceae</taxon>
        <taxon>Suessiales</taxon>
        <taxon>Symbiodiniaceae</taxon>
        <taxon>Symbiodinium</taxon>
    </lineage>
</organism>
<name>A0A812SJ73_9DINO</name>
<proteinExistence type="predicted"/>